<dbReference type="PANTHER" id="PTHR23236">
    <property type="entry name" value="EUKARYOTIC TRANSLATION INITIATION FACTOR 4B/4H"/>
    <property type="match status" value="1"/>
</dbReference>
<evidence type="ECO:0000313" key="7">
    <source>
        <dbReference type="Proteomes" id="UP000240830"/>
    </source>
</evidence>
<evidence type="ECO:0000256" key="4">
    <source>
        <dbReference type="SAM" id="MobiDB-lite"/>
    </source>
</evidence>
<dbReference type="Gene3D" id="3.30.70.330">
    <property type="match status" value="1"/>
</dbReference>
<feature type="compositionally biased region" description="Basic and acidic residues" evidence="4">
    <location>
        <begin position="199"/>
        <end position="210"/>
    </location>
</feature>
<gene>
    <name evidence="6" type="ORF">PSACC_01059</name>
</gene>
<dbReference type="GO" id="GO:0003723">
    <property type="term" value="F:RNA binding"/>
    <property type="evidence" value="ECO:0007669"/>
    <property type="project" value="UniProtKB-UniRule"/>
</dbReference>
<dbReference type="PANTHER" id="PTHR23236:SF119">
    <property type="entry name" value="NUCLEAR RNA-BINDING PROTEIN SART-3"/>
    <property type="match status" value="1"/>
</dbReference>
<comment type="caution">
    <text evidence="6">The sequence shown here is derived from an EMBL/GenBank/DDBJ whole genome shotgun (WGS) entry which is preliminary data.</text>
</comment>
<dbReference type="OrthoDB" id="48651at2759"/>
<dbReference type="InterPro" id="IPR035979">
    <property type="entry name" value="RBD_domain_sf"/>
</dbReference>
<feature type="region of interest" description="Disordered" evidence="4">
    <location>
        <begin position="25"/>
        <end position="67"/>
    </location>
</feature>
<evidence type="ECO:0000256" key="1">
    <source>
        <dbReference type="ARBA" id="ARBA00022737"/>
    </source>
</evidence>
<keyword evidence="7" id="KW-1185">Reference proteome</keyword>
<keyword evidence="2 3" id="KW-0694">RNA-binding</keyword>
<protein>
    <submittedName>
        <fullName evidence="6">Putative RNA-binding protein</fullName>
    </submittedName>
</protein>
<dbReference type="Proteomes" id="UP000240830">
    <property type="component" value="Unassembled WGS sequence"/>
</dbReference>
<dbReference type="InterPro" id="IPR012677">
    <property type="entry name" value="Nucleotide-bd_a/b_plait_sf"/>
</dbReference>
<proteinExistence type="predicted"/>
<keyword evidence="1" id="KW-0677">Repeat</keyword>
<organism evidence="6 7">
    <name type="scientific">Paramicrosporidium saccamoebae</name>
    <dbReference type="NCBI Taxonomy" id="1246581"/>
    <lineage>
        <taxon>Eukaryota</taxon>
        <taxon>Fungi</taxon>
        <taxon>Fungi incertae sedis</taxon>
        <taxon>Cryptomycota</taxon>
        <taxon>Cryptomycota incertae sedis</taxon>
        <taxon>Paramicrosporidium</taxon>
    </lineage>
</organism>
<feature type="domain" description="RRM" evidence="5">
    <location>
        <begin position="84"/>
        <end position="153"/>
    </location>
</feature>
<dbReference type="SMART" id="SM00360">
    <property type="entry name" value="RRM"/>
    <property type="match status" value="1"/>
</dbReference>
<accession>A0A2H9TMY7</accession>
<dbReference type="InterPro" id="IPR000504">
    <property type="entry name" value="RRM_dom"/>
</dbReference>
<dbReference type="SUPFAM" id="SSF54928">
    <property type="entry name" value="RNA-binding domain, RBD"/>
    <property type="match status" value="1"/>
</dbReference>
<feature type="region of interest" description="Disordered" evidence="4">
    <location>
        <begin position="176"/>
        <end position="266"/>
    </location>
</feature>
<evidence type="ECO:0000313" key="6">
    <source>
        <dbReference type="EMBL" id="PJF19141.1"/>
    </source>
</evidence>
<dbReference type="PROSITE" id="PS50102">
    <property type="entry name" value="RRM"/>
    <property type="match status" value="1"/>
</dbReference>
<evidence type="ECO:0000256" key="3">
    <source>
        <dbReference type="PROSITE-ProRule" id="PRU00176"/>
    </source>
</evidence>
<reference evidence="6 7" key="1">
    <citation type="submission" date="2016-10" db="EMBL/GenBank/DDBJ databases">
        <title>The genome of Paramicrosporidium saccamoebae is the missing link in understanding Cryptomycota and Microsporidia evolution.</title>
        <authorList>
            <person name="Quandt C.A."/>
            <person name="Beaudet D."/>
            <person name="Corsaro D."/>
            <person name="Michel R."/>
            <person name="Corradi N."/>
            <person name="James T."/>
        </authorList>
    </citation>
    <scope>NUCLEOTIDE SEQUENCE [LARGE SCALE GENOMIC DNA]</scope>
    <source>
        <strain evidence="6 7">KSL3</strain>
    </source>
</reference>
<dbReference type="AlphaFoldDB" id="A0A2H9TMY7"/>
<evidence type="ECO:0000259" key="5">
    <source>
        <dbReference type="PROSITE" id="PS50102"/>
    </source>
</evidence>
<evidence type="ECO:0000256" key="2">
    <source>
        <dbReference type="ARBA" id="ARBA00022884"/>
    </source>
</evidence>
<dbReference type="Pfam" id="PF00076">
    <property type="entry name" value="RRM_1"/>
    <property type="match status" value="1"/>
</dbReference>
<name>A0A2H9TMY7_9FUNG</name>
<sequence length="278" mass="30456">MAPKKEKAQKMSLADFTKTLQVEGEPTTAAWADEEFELPSGPLGQERPSYDNRPGRVPARGYGRDEAPQPVVIDQHALPRAPPFMAFVGNLSYEAGEEDIREFFAGIAIKGIRFPRSAESGPRGFGYVEFHSVEGLTEGLLRSRPCRIDLASAKSEERESRIAAGNWRDGHQVVESSRMERAAPRGAAPVFAPSGNWRDTAKPVDAEKPAFRSAPVETKPAMTGRKPEIKLLPRTVPVESDGQKLATGDYQKSSKPNPFGAAKPREIVLAEKHAEPKE</sequence>
<dbReference type="STRING" id="1246581.A0A2H9TMY7"/>
<dbReference type="EMBL" id="MTSL01000076">
    <property type="protein sequence ID" value="PJF19141.1"/>
    <property type="molecule type" value="Genomic_DNA"/>
</dbReference>